<dbReference type="EMBL" id="JBJJXI010000170">
    <property type="protein sequence ID" value="KAL3384538.1"/>
    <property type="molecule type" value="Genomic_DNA"/>
</dbReference>
<keyword evidence="3" id="KW-1185">Reference proteome</keyword>
<comment type="caution">
    <text evidence="2">The sequence shown here is derived from an EMBL/GenBank/DDBJ whole genome shotgun (WGS) entry which is preliminary data.</text>
</comment>
<accession>A0ABD2VV50</accession>
<organism evidence="2 3">
    <name type="scientific">Trichogramma kaykai</name>
    <dbReference type="NCBI Taxonomy" id="54128"/>
    <lineage>
        <taxon>Eukaryota</taxon>
        <taxon>Metazoa</taxon>
        <taxon>Ecdysozoa</taxon>
        <taxon>Arthropoda</taxon>
        <taxon>Hexapoda</taxon>
        <taxon>Insecta</taxon>
        <taxon>Pterygota</taxon>
        <taxon>Neoptera</taxon>
        <taxon>Endopterygota</taxon>
        <taxon>Hymenoptera</taxon>
        <taxon>Apocrita</taxon>
        <taxon>Proctotrupomorpha</taxon>
        <taxon>Chalcidoidea</taxon>
        <taxon>Trichogrammatidae</taxon>
        <taxon>Trichogramma</taxon>
    </lineage>
</organism>
<name>A0ABD2VV50_9HYME</name>
<dbReference type="Proteomes" id="UP001627154">
    <property type="component" value="Unassembled WGS sequence"/>
</dbReference>
<protein>
    <submittedName>
        <fullName evidence="2">Uncharacterized protein</fullName>
    </submittedName>
</protein>
<evidence type="ECO:0000313" key="3">
    <source>
        <dbReference type="Proteomes" id="UP001627154"/>
    </source>
</evidence>
<evidence type="ECO:0000256" key="1">
    <source>
        <dbReference type="SAM" id="MobiDB-lite"/>
    </source>
</evidence>
<proteinExistence type="predicted"/>
<sequence>MTLRDPSFCQVATFFNNIIFLFFRKRRRLFTFFGCSRNVTSRARGRIQEKPEATKEEKSNVAQAREYNGERARSK</sequence>
<reference evidence="2 3" key="1">
    <citation type="journal article" date="2024" name="bioRxiv">
        <title>A reference genome for Trichogramma kaykai: A tiny desert-dwelling parasitoid wasp with competing sex-ratio distorters.</title>
        <authorList>
            <person name="Culotta J."/>
            <person name="Lindsey A.R."/>
        </authorList>
    </citation>
    <scope>NUCLEOTIDE SEQUENCE [LARGE SCALE GENOMIC DNA]</scope>
    <source>
        <strain evidence="2 3">KSX58</strain>
    </source>
</reference>
<dbReference type="AlphaFoldDB" id="A0ABD2VV50"/>
<evidence type="ECO:0000313" key="2">
    <source>
        <dbReference type="EMBL" id="KAL3384538.1"/>
    </source>
</evidence>
<feature type="region of interest" description="Disordered" evidence="1">
    <location>
        <begin position="44"/>
        <end position="75"/>
    </location>
</feature>
<gene>
    <name evidence="2" type="ORF">TKK_019637</name>
</gene>
<feature type="compositionally biased region" description="Basic and acidic residues" evidence="1">
    <location>
        <begin position="46"/>
        <end position="59"/>
    </location>
</feature>